<dbReference type="AlphaFoldDB" id="A0A026VTS5"/>
<evidence type="ECO:0008006" key="3">
    <source>
        <dbReference type="Google" id="ProtNLM"/>
    </source>
</evidence>
<reference evidence="1 2" key="1">
    <citation type="journal article" date="2014" name="Curr. Biol.">
        <title>The genome of the clonal raider ant Cerapachys biroi.</title>
        <authorList>
            <person name="Oxley P.R."/>
            <person name="Ji L."/>
            <person name="Fetter-Pruneda I."/>
            <person name="McKenzie S.K."/>
            <person name="Li C."/>
            <person name="Hu H."/>
            <person name="Zhang G."/>
            <person name="Kronauer D.J."/>
        </authorList>
    </citation>
    <scope>NUCLEOTIDE SEQUENCE [LARGE SCALE GENOMIC DNA]</scope>
</reference>
<sequence>MIDTGAAPNLVKKSRLHPENSINPESTLFLSGITDGRVKTLGTTDVSHLGHKIQLQVVSDDFPIPQDGILGEASGWCIDLGRCTEGISCFAILCLSRGPDLVLWGSSVPEGSRYCKHSFRTFFRFYADY</sequence>
<dbReference type="Proteomes" id="UP000053097">
    <property type="component" value="Unassembled WGS sequence"/>
</dbReference>
<evidence type="ECO:0000313" key="2">
    <source>
        <dbReference type="Proteomes" id="UP000053097"/>
    </source>
</evidence>
<accession>A0A026VTS5</accession>
<keyword evidence="2" id="KW-1185">Reference proteome</keyword>
<protein>
    <recommendedName>
        <fullName evidence="3">Peptidase A2 domain-containing protein</fullName>
    </recommendedName>
</protein>
<name>A0A026VTS5_OOCBI</name>
<organism evidence="1 2">
    <name type="scientific">Ooceraea biroi</name>
    <name type="common">Clonal raider ant</name>
    <name type="synonym">Cerapachys biroi</name>
    <dbReference type="NCBI Taxonomy" id="2015173"/>
    <lineage>
        <taxon>Eukaryota</taxon>
        <taxon>Metazoa</taxon>
        <taxon>Ecdysozoa</taxon>
        <taxon>Arthropoda</taxon>
        <taxon>Hexapoda</taxon>
        <taxon>Insecta</taxon>
        <taxon>Pterygota</taxon>
        <taxon>Neoptera</taxon>
        <taxon>Endopterygota</taxon>
        <taxon>Hymenoptera</taxon>
        <taxon>Apocrita</taxon>
        <taxon>Aculeata</taxon>
        <taxon>Formicoidea</taxon>
        <taxon>Formicidae</taxon>
        <taxon>Dorylinae</taxon>
        <taxon>Ooceraea</taxon>
    </lineage>
</organism>
<gene>
    <name evidence="1" type="ORF">X777_16587</name>
</gene>
<evidence type="ECO:0000313" key="1">
    <source>
        <dbReference type="EMBL" id="EZA47183.1"/>
    </source>
</evidence>
<proteinExistence type="predicted"/>
<dbReference type="EMBL" id="KK107922">
    <property type="protein sequence ID" value="EZA47183.1"/>
    <property type="molecule type" value="Genomic_DNA"/>
</dbReference>